<evidence type="ECO:0000313" key="7">
    <source>
        <dbReference type="EMBL" id="BBY46817.1"/>
    </source>
</evidence>
<keyword evidence="7" id="KW-0614">Plasmid</keyword>
<dbReference type="SMART" id="SM00387">
    <property type="entry name" value="HATPase_c"/>
    <property type="match status" value="1"/>
</dbReference>
<feature type="domain" description="Cyclic nucleotide-binding" evidence="5">
    <location>
        <begin position="7"/>
        <end position="112"/>
    </location>
</feature>
<evidence type="ECO:0000256" key="3">
    <source>
        <dbReference type="ARBA" id="ARBA00022777"/>
    </source>
</evidence>
<dbReference type="InterPro" id="IPR018490">
    <property type="entry name" value="cNMP-bd_dom_sf"/>
</dbReference>
<keyword evidence="4" id="KW-0902">Two-component regulatory system</keyword>
<dbReference type="SUPFAM" id="SSF51206">
    <property type="entry name" value="cAMP-binding domain-like"/>
    <property type="match status" value="1"/>
</dbReference>
<dbReference type="InterPro" id="IPR014710">
    <property type="entry name" value="RmlC-like_jellyroll"/>
</dbReference>
<dbReference type="InterPro" id="IPR036890">
    <property type="entry name" value="HATPase_C_sf"/>
</dbReference>
<dbReference type="Gene3D" id="3.30.565.10">
    <property type="entry name" value="Histidine kinase-like ATPase, C-terminal domain"/>
    <property type="match status" value="1"/>
</dbReference>
<sequence>MLRGLFLFEALPGEHLESLAANSALVDYDAGLLFGEGEPARFFYVLVDGELSLSKRAGDRDVETTRTSHRGAYCGATASFIENPPEAYGFSARTVGSTRMIRIGAEYLGRFIRTHYPMAVHLLQGMHVDHEGVHQIVDQQRRIQAAGTLTAGLMHGLNNPAAAIARIASHLNTIHHRDLQVSTYGRLSPAAAAVYATFRSDASRAVQAEQISPASALERIQREERIDEWLTAHGIEQSWVKAPTLAAGGISVSWLQVVADTLDCTDSLSELDAVLSAVADRLDTLLLVKELAAASAEVSALVASARTYSQVDSSPLRQCELNELLDSTLTVMASVVGDGIDIRRDYAANLPPLRCYAAELNQAYNNIIQNAVEAIKATDERTGTITVRTSLFDPGIVRVDIIDTGAGIDAAIHDRIFLPFFTTKPVGQGIGMGLDLAWRTIVGMHRGSLSVASQPGNTQITACLPLELGSPEPHPAAP</sequence>
<keyword evidence="3 7" id="KW-0808">Transferase</keyword>
<dbReference type="GO" id="GO:0004673">
    <property type="term" value="F:protein histidine kinase activity"/>
    <property type="evidence" value="ECO:0007669"/>
    <property type="project" value="UniProtKB-EC"/>
</dbReference>
<evidence type="ECO:0000313" key="8">
    <source>
        <dbReference type="Proteomes" id="UP000467428"/>
    </source>
</evidence>
<evidence type="ECO:0000259" key="5">
    <source>
        <dbReference type="PROSITE" id="PS50042"/>
    </source>
</evidence>
<gene>
    <name evidence="7" type="ORF">MARA_02470</name>
</gene>
<dbReference type="SMART" id="SM00100">
    <property type="entry name" value="cNMP"/>
    <property type="match status" value="1"/>
</dbReference>
<dbReference type="InterPro" id="IPR003594">
    <property type="entry name" value="HATPase_dom"/>
</dbReference>
<dbReference type="PRINTS" id="PR00344">
    <property type="entry name" value="BCTRLSENSOR"/>
</dbReference>
<dbReference type="KEGG" id="marz:MARA_02470"/>
<dbReference type="EMBL" id="AP022592">
    <property type="protein sequence ID" value="BBY46817.1"/>
    <property type="molecule type" value="Genomic_DNA"/>
</dbReference>
<geneLocation type="plasmid" evidence="7">
    <name>pJCM18538</name>
</geneLocation>
<comment type="catalytic activity">
    <reaction evidence="1">
        <text>ATP + protein L-histidine = ADP + protein N-phospho-L-histidine.</text>
        <dbReference type="EC" id="2.7.13.3"/>
    </reaction>
</comment>
<organism evidence="7 8">
    <name type="scientific">Mycolicibacterium arabiense</name>
    <dbReference type="NCBI Taxonomy" id="1286181"/>
    <lineage>
        <taxon>Bacteria</taxon>
        <taxon>Bacillati</taxon>
        <taxon>Actinomycetota</taxon>
        <taxon>Actinomycetes</taxon>
        <taxon>Mycobacteriales</taxon>
        <taxon>Mycobacteriaceae</taxon>
        <taxon>Mycolicibacterium</taxon>
    </lineage>
</organism>
<dbReference type="Pfam" id="PF00027">
    <property type="entry name" value="cNMP_binding"/>
    <property type="match status" value="1"/>
</dbReference>
<feature type="domain" description="Histidine kinase" evidence="6">
    <location>
        <begin position="266"/>
        <end position="468"/>
    </location>
</feature>
<dbReference type="GO" id="GO:0000160">
    <property type="term" value="P:phosphorelay signal transduction system"/>
    <property type="evidence" value="ECO:0007669"/>
    <property type="project" value="UniProtKB-KW"/>
</dbReference>
<dbReference type="CDD" id="cd00038">
    <property type="entry name" value="CAP_ED"/>
    <property type="match status" value="1"/>
</dbReference>
<name>A0A7I7RQL8_9MYCO</name>
<dbReference type="InterPro" id="IPR000595">
    <property type="entry name" value="cNMP-bd_dom"/>
</dbReference>
<evidence type="ECO:0000256" key="1">
    <source>
        <dbReference type="ARBA" id="ARBA00000085"/>
    </source>
</evidence>
<evidence type="ECO:0000256" key="4">
    <source>
        <dbReference type="ARBA" id="ARBA00023012"/>
    </source>
</evidence>
<dbReference type="InterPro" id="IPR005467">
    <property type="entry name" value="His_kinase_dom"/>
</dbReference>
<dbReference type="PROSITE" id="PS50042">
    <property type="entry name" value="CNMP_BINDING_3"/>
    <property type="match status" value="1"/>
</dbReference>
<dbReference type="SUPFAM" id="SSF55874">
    <property type="entry name" value="ATPase domain of HSP90 chaperone/DNA topoisomerase II/histidine kinase"/>
    <property type="match status" value="1"/>
</dbReference>
<dbReference type="InterPro" id="IPR004358">
    <property type="entry name" value="Sig_transdc_His_kin-like_C"/>
</dbReference>
<keyword evidence="8" id="KW-1185">Reference proteome</keyword>
<protein>
    <recommendedName>
        <fullName evidence="2">histidine kinase</fullName>
        <ecNumber evidence="2">2.7.13.3</ecNumber>
    </recommendedName>
</protein>
<dbReference type="EC" id="2.7.13.3" evidence="2"/>
<reference evidence="7 8" key="1">
    <citation type="journal article" date="2019" name="Emerg. Microbes Infect.">
        <title>Comprehensive subspecies identification of 175 nontuberculous mycobacteria species based on 7547 genomic profiles.</title>
        <authorList>
            <person name="Matsumoto Y."/>
            <person name="Kinjo T."/>
            <person name="Motooka D."/>
            <person name="Nabeya D."/>
            <person name="Jung N."/>
            <person name="Uechi K."/>
            <person name="Horii T."/>
            <person name="Iida T."/>
            <person name="Fujita J."/>
            <person name="Nakamura S."/>
        </authorList>
    </citation>
    <scope>NUCLEOTIDE SEQUENCE [LARGE SCALE GENOMIC DNA]</scope>
    <source>
        <strain evidence="7 8">JCM 18538</strain>
        <plasmid evidence="7">pJCM18538</plasmid>
    </source>
</reference>
<accession>A0A7I7RQL8</accession>
<evidence type="ECO:0000256" key="2">
    <source>
        <dbReference type="ARBA" id="ARBA00012438"/>
    </source>
</evidence>
<dbReference type="Gene3D" id="2.60.120.10">
    <property type="entry name" value="Jelly Rolls"/>
    <property type="match status" value="1"/>
</dbReference>
<evidence type="ECO:0000259" key="6">
    <source>
        <dbReference type="PROSITE" id="PS50109"/>
    </source>
</evidence>
<dbReference type="PROSITE" id="PS50109">
    <property type="entry name" value="HIS_KIN"/>
    <property type="match status" value="1"/>
</dbReference>
<dbReference type="AlphaFoldDB" id="A0A7I7RQL8"/>
<dbReference type="Proteomes" id="UP000467428">
    <property type="component" value="Plasmid pJCM18538"/>
</dbReference>
<keyword evidence="3 7" id="KW-0418">Kinase</keyword>
<dbReference type="Pfam" id="PF02518">
    <property type="entry name" value="HATPase_c"/>
    <property type="match status" value="1"/>
</dbReference>
<dbReference type="PANTHER" id="PTHR43065:SF48">
    <property type="entry name" value="HISTIDINE KINASE"/>
    <property type="match status" value="1"/>
</dbReference>
<dbReference type="PANTHER" id="PTHR43065">
    <property type="entry name" value="SENSOR HISTIDINE KINASE"/>
    <property type="match status" value="1"/>
</dbReference>
<proteinExistence type="predicted"/>